<dbReference type="SUPFAM" id="SSF51735">
    <property type="entry name" value="NAD(P)-binding Rossmann-fold domains"/>
    <property type="match status" value="1"/>
</dbReference>
<dbReference type="Proteomes" id="UP000276588">
    <property type="component" value="Unassembled WGS sequence"/>
</dbReference>
<organism evidence="2 3">
    <name type="scientific">Halonotius aquaticus</name>
    <dbReference type="NCBI Taxonomy" id="2216978"/>
    <lineage>
        <taxon>Archaea</taxon>
        <taxon>Methanobacteriati</taxon>
        <taxon>Methanobacteriota</taxon>
        <taxon>Stenosarchaea group</taxon>
        <taxon>Halobacteria</taxon>
        <taxon>Halobacteriales</taxon>
        <taxon>Haloferacaceae</taxon>
        <taxon>Halonotius</taxon>
    </lineage>
</organism>
<dbReference type="PANTHER" id="PTHR33303">
    <property type="entry name" value="CYTOPLASMIC PROTEIN-RELATED"/>
    <property type="match status" value="1"/>
</dbReference>
<evidence type="ECO:0000313" key="2">
    <source>
        <dbReference type="EMBL" id="RJX44888.1"/>
    </source>
</evidence>
<evidence type="ECO:0000313" key="3">
    <source>
        <dbReference type="Proteomes" id="UP000276588"/>
    </source>
</evidence>
<dbReference type="EMBL" id="QKNY01000003">
    <property type="protein sequence ID" value="RJX44888.1"/>
    <property type="molecule type" value="Genomic_DNA"/>
</dbReference>
<keyword evidence="3" id="KW-1185">Reference proteome</keyword>
<reference evidence="2 3" key="1">
    <citation type="submission" date="2018-06" db="EMBL/GenBank/DDBJ databases">
        <title>Halonotius sp. F13-13 a new haloarchaeeon isolated from a solar saltern from Isla Cristina, Huelva, Spain.</title>
        <authorList>
            <person name="Duran-Viseras A."/>
            <person name="Sanchez-Porro C."/>
            <person name="Ventosa A."/>
        </authorList>
    </citation>
    <scope>NUCLEOTIDE SEQUENCE [LARGE SCALE GENOMIC DNA]</scope>
    <source>
        <strain evidence="2 3">F13-13</strain>
    </source>
</reference>
<gene>
    <name evidence="2" type="ORF">DM826_01940</name>
</gene>
<dbReference type="InterPro" id="IPR036291">
    <property type="entry name" value="NAD(P)-bd_dom_sf"/>
</dbReference>
<comment type="caution">
    <text evidence="2">The sequence shown here is derived from an EMBL/GenBank/DDBJ whole genome shotgun (WGS) entry which is preliminary data.</text>
</comment>
<protein>
    <submittedName>
        <fullName evidence="2">CoA-binding protein</fullName>
    </submittedName>
</protein>
<name>A0A3A6PWI5_9EURY</name>
<evidence type="ECO:0000259" key="1">
    <source>
        <dbReference type="SMART" id="SM00881"/>
    </source>
</evidence>
<dbReference type="RefSeq" id="WP_120100798.1">
    <property type="nucleotide sequence ID" value="NZ_QKNY01000003.1"/>
</dbReference>
<dbReference type="InterPro" id="IPR003781">
    <property type="entry name" value="CoA-bd"/>
</dbReference>
<proteinExistence type="predicted"/>
<feature type="domain" description="CoA-binding" evidence="1">
    <location>
        <begin position="12"/>
        <end position="109"/>
    </location>
</feature>
<dbReference type="Gene3D" id="3.40.50.720">
    <property type="entry name" value="NAD(P)-binding Rossmann-like Domain"/>
    <property type="match status" value="1"/>
</dbReference>
<dbReference type="SMART" id="SM00881">
    <property type="entry name" value="CoA_binding"/>
    <property type="match status" value="1"/>
</dbReference>
<sequence>MPVTDDDALSDVLHLDSVAVVGCSTTTGKAAHEIPAYLQRQGYEIHPVNPYADTVLGQPAVDSLSDVDAAVDLVNVFRPSEEVAGIVEETLARHDAAGDIEAIWLQLGITNDEALADAEAAGLTTVQDRCMKVEHQRLLAE</sequence>
<dbReference type="Pfam" id="PF13380">
    <property type="entry name" value="CoA_binding_2"/>
    <property type="match status" value="1"/>
</dbReference>
<dbReference type="PANTHER" id="PTHR33303:SF2">
    <property type="entry name" value="COA-BINDING DOMAIN-CONTAINING PROTEIN"/>
    <property type="match status" value="1"/>
</dbReference>
<dbReference type="AlphaFoldDB" id="A0A3A6PWI5"/>
<dbReference type="OrthoDB" id="42776at2157"/>
<accession>A0A3A6PWI5</accession>